<keyword evidence="1" id="KW-0489">Methyltransferase</keyword>
<dbReference type="InParanoid" id="A0A5J5EMI2"/>
<reference evidence="1 2" key="1">
    <citation type="submission" date="2019-09" db="EMBL/GenBank/DDBJ databases">
        <title>Draft genome of the ectomycorrhizal ascomycete Sphaerosporella brunnea.</title>
        <authorList>
            <consortium name="DOE Joint Genome Institute"/>
            <person name="Benucci G.M."/>
            <person name="Marozzi G."/>
            <person name="Antonielli L."/>
            <person name="Sanchez S."/>
            <person name="Marco P."/>
            <person name="Wang X."/>
            <person name="Falini L.B."/>
            <person name="Barry K."/>
            <person name="Haridas S."/>
            <person name="Lipzen A."/>
            <person name="Labutti K."/>
            <person name="Grigoriev I.V."/>
            <person name="Murat C."/>
            <person name="Martin F."/>
            <person name="Albertini E."/>
            <person name="Donnini D."/>
            <person name="Bonito G."/>
        </authorList>
    </citation>
    <scope>NUCLEOTIDE SEQUENCE [LARGE SCALE GENOMIC DNA]</scope>
    <source>
        <strain evidence="1 2">Sb_GMNB300</strain>
    </source>
</reference>
<dbReference type="PANTHER" id="PTHR43591:SF24">
    <property type="entry name" value="2-METHOXY-6-POLYPRENYL-1,4-BENZOQUINOL METHYLASE, MITOCHONDRIAL"/>
    <property type="match status" value="1"/>
</dbReference>
<dbReference type="Pfam" id="PF13489">
    <property type="entry name" value="Methyltransf_23"/>
    <property type="match status" value="1"/>
</dbReference>
<dbReference type="EMBL" id="VXIS01000220">
    <property type="protein sequence ID" value="KAA8896237.1"/>
    <property type="molecule type" value="Genomic_DNA"/>
</dbReference>
<dbReference type="GO" id="GO:0008168">
    <property type="term" value="F:methyltransferase activity"/>
    <property type="evidence" value="ECO:0007669"/>
    <property type="project" value="UniProtKB-KW"/>
</dbReference>
<proteinExistence type="predicted"/>
<dbReference type="Proteomes" id="UP000326924">
    <property type="component" value="Unassembled WGS sequence"/>
</dbReference>
<dbReference type="AlphaFoldDB" id="A0A5J5EMI2"/>
<keyword evidence="2" id="KW-1185">Reference proteome</keyword>
<protein>
    <submittedName>
        <fullName evidence="1">S-adenosyl-L-methionine-dependent methyltransferase</fullName>
    </submittedName>
</protein>
<sequence length="335" mass="38314">MANRAPIYEVDPEMNDEFELGYESSGSAELSTVSLSNSVNEYLIENGRRYHSYFGTDKNPLPTDEIEQDRLDMHHEAMLLMQGGAMHLAPVEDPQRILDVGTGTGIWAIEMADRHPKAKVIGIDLSPIQPKWVPPNCHFRVDDAEYDWDFKHDYFDFIYMRNLAQGISNWPRLLQQAYRSTKPGGYAEIADVGCEVFSDESVLPDAHPVKRFFTCLEEAMCRIGRPPQMEQSMRKYLEDAGFVDVVIKTMKQPLGPWPQEQRMREIGSLMYLNCETGFHAYGMAAFTRVLGMTTEEADTLCTESSRSIRERTTRVYNLFHVAYGRKPRTSNLRCG</sequence>
<organism evidence="1 2">
    <name type="scientific">Sphaerosporella brunnea</name>
    <dbReference type="NCBI Taxonomy" id="1250544"/>
    <lineage>
        <taxon>Eukaryota</taxon>
        <taxon>Fungi</taxon>
        <taxon>Dikarya</taxon>
        <taxon>Ascomycota</taxon>
        <taxon>Pezizomycotina</taxon>
        <taxon>Pezizomycetes</taxon>
        <taxon>Pezizales</taxon>
        <taxon>Pyronemataceae</taxon>
        <taxon>Sphaerosporella</taxon>
    </lineage>
</organism>
<dbReference type="Gene3D" id="3.40.50.150">
    <property type="entry name" value="Vaccinia Virus protein VP39"/>
    <property type="match status" value="1"/>
</dbReference>
<dbReference type="CDD" id="cd02440">
    <property type="entry name" value="AdoMet_MTases"/>
    <property type="match status" value="1"/>
</dbReference>
<comment type="caution">
    <text evidence="1">The sequence shown here is derived from an EMBL/GenBank/DDBJ whole genome shotgun (WGS) entry which is preliminary data.</text>
</comment>
<evidence type="ECO:0000313" key="1">
    <source>
        <dbReference type="EMBL" id="KAA8896237.1"/>
    </source>
</evidence>
<dbReference type="OrthoDB" id="184880at2759"/>
<dbReference type="GO" id="GO:0032259">
    <property type="term" value="P:methylation"/>
    <property type="evidence" value="ECO:0007669"/>
    <property type="project" value="UniProtKB-KW"/>
</dbReference>
<dbReference type="InterPro" id="IPR029063">
    <property type="entry name" value="SAM-dependent_MTases_sf"/>
</dbReference>
<evidence type="ECO:0000313" key="2">
    <source>
        <dbReference type="Proteomes" id="UP000326924"/>
    </source>
</evidence>
<name>A0A5J5EMI2_9PEZI</name>
<accession>A0A5J5EMI2</accession>
<dbReference type="PANTHER" id="PTHR43591">
    <property type="entry name" value="METHYLTRANSFERASE"/>
    <property type="match status" value="1"/>
</dbReference>
<dbReference type="SUPFAM" id="SSF53335">
    <property type="entry name" value="S-adenosyl-L-methionine-dependent methyltransferases"/>
    <property type="match status" value="1"/>
</dbReference>
<gene>
    <name evidence="1" type="ORF">FN846DRAFT_965709</name>
</gene>
<keyword evidence="1" id="KW-0808">Transferase</keyword>